<dbReference type="KEGG" id="mfy:HH212_00090"/>
<proteinExistence type="predicted"/>
<sequence>MAKRVDLLKESIQALTEAVNLNRENPSRYTSEGYLKPLCAPDKHKPFRNSMRCEVCGLVVRGEGANLATPPAQQ</sequence>
<name>A0A7Z2VT56_9BURK</name>
<gene>
    <name evidence="1" type="ORF">HH212_00090</name>
</gene>
<accession>A0A7Z2VT56</accession>
<reference evidence="1 2" key="1">
    <citation type="submission" date="2020-04" db="EMBL/GenBank/DDBJ databases">
        <title>Genome sequencing of novel species.</title>
        <authorList>
            <person name="Heo J."/>
            <person name="Kim S.-J."/>
            <person name="Kim J.-S."/>
            <person name="Hong S.-B."/>
            <person name="Kwon S.-W."/>
        </authorList>
    </citation>
    <scope>NUCLEOTIDE SEQUENCE [LARGE SCALE GENOMIC DNA]</scope>
    <source>
        <strain evidence="1 2">GN2-R2</strain>
    </source>
</reference>
<dbReference type="Proteomes" id="UP000502415">
    <property type="component" value="Chromosome"/>
</dbReference>
<dbReference type="RefSeq" id="WP_169433537.1">
    <property type="nucleotide sequence ID" value="NZ_CP051685.1"/>
</dbReference>
<protein>
    <submittedName>
        <fullName evidence="1">Uncharacterized protein</fullName>
    </submittedName>
</protein>
<dbReference type="AlphaFoldDB" id="A0A7Z2VT56"/>
<keyword evidence="2" id="KW-1185">Reference proteome</keyword>
<evidence type="ECO:0000313" key="1">
    <source>
        <dbReference type="EMBL" id="QJD98637.1"/>
    </source>
</evidence>
<organism evidence="1 2">
    <name type="scientific">Massilia forsythiae</name>
    <dbReference type="NCBI Taxonomy" id="2728020"/>
    <lineage>
        <taxon>Bacteria</taxon>
        <taxon>Pseudomonadati</taxon>
        <taxon>Pseudomonadota</taxon>
        <taxon>Betaproteobacteria</taxon>
        <taxon>Burkholderiales</taxon>
        <taxon>Oxalobacteraceae</taxon>
        <taxon>Telluria group</taxon>
        <taxon>Massilia</taxon>
    </lineage>
</organism>
<evidence type="ECO:0000313" key="2">
    <source>
        <dbReference type="Proteomes" id="UP000502415"/>
    </source>
</evidence>
<dbReference type="EMBL" id="CP051685">
    <property type="protein sequence ID" value="QJD98637.1"/>
    <property type="molecule type" value="Genomic_DNA"/>
</dbReference>